<keyword evidence="2" id="KW-1185">Reference proteome</keyword>
<comment type="caution">
    <text evidence="1">The sequence shown here is derived from an EMBL/GenBank/DDBJ whole genome shotgun (WGS) entry which is preliminary data.</text>
</comment>
<reference evidence="1" key="1">
    <citation type="submission" date="2021-09" db="EMBL/GenBank/DDBJ databases">
        <authorList>
            <consortium name="AG Swart"/>
            <person name="Singh M."/>
            <person name="Singh A."/>
            <person name="Seah K."/>
            <person name="Emmerich C."/>
        </authorList>
    </citation>
    <scope>NUCLEOTIDE SEQUENCE</scope>
    <source>
        <strain evidence="1">ATCC30299</strain>
    </source>
</reference>
<name>A0AAU9JGX8_9CILI</name>
<evidence type="ECO:0000313" key="1">
    <source>
        <dbReference type="EMBL" id="CAG9325524.1"/>
    </source>
</evidence>
<proteinExistence type="predicted"/>
<gene>
    <name evidence="1" type="ORF">BSTOLATCC_MIC38776</name>
</gene>
<accession>A0AAU9JGX8</accession>
<organism evidence="1 2">
    <name type="scientific">Blepharisma stoltei</name>
    <dbReference type="NCBI Taxonomy" id="1481888"/>
    <lineage>
        <taxon>Eukaryota</taxon>
        <taxon>Sar</taxon>
        <taxon>Alveolata</taxon>
        <taxon>Ciliophora</taxon>
        <taxon>Postciliodesmatophora</taxon>
        <taxon>Heterotrichea</taxon>
        <taxon>Heterotrichida</taxon>
        <taxon>Blepharismidae</taxon>
        <taxon>Blepharisma</taxon>
    </lineage>
</organism>
<dbReference type="Proteomes" id="UP001162131">
    <property type="component" value="Unassembled WGS sequence"/>
</dbReference>
<sequence>MIMFRFSRFFSTYRQPRPHIDINSSLSILRDPNSYTTNTSSVIRALSDLGRSTQLYQNKNIEWSSKPEIVSASKSIPAIIDNLDLESSVALIKCCGQLGMDNNDLWNAIERKIILKHYKTIKSSEASEIVTALQKLRKGSARVWNCLESTIITKFCEKNEITAKEATDILVAYRKSEHGSEQLVQSLEQQLIRNASQINSYDIWKIMLVYGQLNLGSDEFYARLETQIKAICSTFNTLGAVITLDTYIRQAKGSQELYQSLENEISHRLKAELNLENISSLMYTYAMNFTKESQNIENRKNFIKDLETILCERYSSIAHEKARERDYNIGKCAWAISKLDMPTDLRLWNIIFKEMKEKGWESNEKFIFFMREIKPYLKRNSLI</sequence>
<dbReference type="EMBL" id="CAJZBQ010000038">
    <property type="protein sequence ID" value="CAG9325524.1"/>
    <property type="molecule type" value="Genomic_DNA"/>
</dbReference>
<protein>
    <submittedName>
        <fullName evidence="1">Uncharacterized protein</fullName>
    </submittedName>
</protein>
<dbReference type="AlphaFoldDB" id="A0AAU9JGX8"/>
<evidence type="ECO:0000313" key="2">
    <source>
        <dbReference type="Proteomes" id="UP001162131"/>
    </source>
</evidence>